<dbReference type="Proteomes" id="UP000194841">
    <property type="component" value="Unassembled WGS sequence"/>
</dbReference>
<dbReference type="PANTHER" id="PTHR30545">
    <property type="entry name" value="SUGAR FERMENTATION STIMULATION PROTEIN A"/>
    <property type="match status" value="1"/>
</dbReference>
<dbReference type="RefSeq" id="WP_086744360.1">
    <property type="nucleotide sequence ID" value="NZ_MWPV01000003.1"/>
</dbReference>
<feature type="domain" description="Sugar fermentation stimulation protein C-terminal" evidence="2">
    <location>
        <begin position="84"/>
        <end position="222"/>
    </location>
</feature>
<keyword evidence="5" id="KW-1185">Reference proteome</keyword>
<evidence type="ECO:0000259" key="3">
    <source>
        <dbReference type="Pfam" id="PF17746"/>
    </source>
</evidence>
<evidence type="ECO:0000313" key="5">
    <source>
        <dbReference type="Proteomes" id="UP000194841"/>
    </source>
</evidence>
<dbReference type="Pfam" id="PF17746">
    <property type="entry name" value="SfsA_N"/>
    <property type="match status" value="1"/>
</dbReference>
<dbReference type="FunFam" id="3.40.1350.60:FF:000001">
    <property type="entry name" value="Sugar fermentation stimulation protein A"/>
    <property type="match status" value="1"/>
</dbReference>
<dbReference type="Gene3D" id="3.40.1350.60">
    <property type="match status" value="1"/>
</dbReference>
<dbReference type="InterPro" id="IPR005224">
    <property type="entry name" value="SfsA"/>
</dbReference>
<comment type="similarity">
    <text evidence="1">Belongs to the SfsA family.</text>
</comment>
<protein>
    <recommendedName>
        <fullName evidence="1">Sugar fermentation stimulation protein homolog</fullName>
    </recommendedName>
</protein>
<comment type="caution">
    <text evidence="4">The sequence shown here is derived from an EMBL/GenBank/DDBJ whole genome shotgun (WGS) entry which is preliminary data.</text>
</comment>
<feature type="domain" description="SfsA N-terminal OB" evidence="3">
    <location>
        <begin position="13"/>
        <end position="80"/>
    </location>
</feature>
<dbReference type="CDD" id="cd22359">
    <property type="entry name" value="SfsA-like_bacterial"/>
    <property type="match status" value="1"/>
</dbReference>
<dbReference type="InterPro" id="IPR040452">
    <property type="entry name" value="SfsA_C"/>
</dbReference>
<evidence type="ECO:0000256" key="1">
    <source>
        <dbReference type="HAMAP-Rule" id="MF_00095"/>
    </source>
</evidence>
<proteinExistence type="inferred from homology"/>
<accession>A0A244CQD3</accession>
<dbReference type="OrthoDB" id="9802365at2"/>
<reference evidence="4 5" key="1">
    <citation type="submission" date="2017-02" db="EMBL/GenBank/DDBJ databases">
        <title>Pseudoalteromonas ulvae TC14 Genome.</title>
        <authorList>
            <person name="Molmeret M."/>
        </authorList>
    </citation>
    <scope>NUCLEOTIDE SEQUENCE [LARGE SCALE GENOMIC DNA]</scope>
    <source>
        <strain evidence="4">TC14</strain>
    </source>
</reference>
<dbReference type="NCBIfam" id="TIGR00230">
    <property type="entry name" value="sfsA"/>
    <property type="match status" value="1"/>
</dbReference>
<dbReference type="PANTHER" id="PTHR30545:SF2">
    <property type="entry name" value="SUGAR FERMENTATION STIMULATION PROTEIN A"/>
    <property type="match status" value="1"/>
</dbReference>
<organism evidence="4 5">
    <name type="scientific">Pseudoalteromonas ulvae</name>
    <dbReference type="NCBI Taxonomy" id="107327"/>
    <lineage>
        <taxon>Bacteria</taxon>
        <taxon>Pseudomonadati</taxon>
        <taxon>Pseudomonadota</taxon>
        <taxon>Gammaproteobacteria</taxon>
        <taxon>Alteromonadales</taxon>
        <taxon>Pseudoalteromonadaceae</taxon>
        <taxon>Pseudoalteromonas</taxon>
    </lineage>
</organism>
<dbReference type="GO" id="GO:0003677">
    <property type="term" value="F:DNA binding"/>
    <property type="evidence" value="ECO:0007669"/>
    <property type="project" value="InterPro"/>
</dbReference>
<gene>
    <name evidence="1" type="primary">sfsA</name>
    <name evidence="4" type="ORF">B1199_12040</name>
</gene>
<dbReference type="HAMAP" id="MF_00095">
    <property type="entry name" value="SfsA"/>
    <property type="match status" value="1"/>
</dbReference>
<dbReference type="EMBL" id="MWPV01000003">
    <property type="protein sequence ID" value="OUL57778.1"/>
    <property type="molecule type" value="Genomic_DNA"/>
</dbReference>
<name>A0A244CQD3_PSEDV</name>
<evidence type="ECO:0000313" key="4">
    <source>
        <dbReference type="EMBL" id="OUL57778.1"/>
    </source>
</evidence>
<dbReference type="Gene3D" id="2.40.50.580">
    <property type="match status" value="1"/>
</dbReference>
<dbReference type="Pfam" id="PF03749">
    <property type="entry name" value="SfsA"/>
    <property type="match status" value="1"/>
</dbReference>
<dbReference type="InterPro" id="IPR041465">
    <property type="entry name" value="SfsA_N"/>
</dbReference>
<dbReference type="FunFam" id="2.40.50.580:FF:000001">
    <property type="entry name" value="Sugar fermentation stimulation protein A"/>
    <property type="match status" value="1"/>
</dbReference>
<dbReference type="AlphaFoldDB" id="A0A244CQD3"/>
<sequence>MKFSAPLQQARLIKRYKRFLVDIELPNHELTTIHCANTGAMTGCADEGFTAFYSTSDNPKRKYPHSLELTQNSLGHLICVNTALANKIVYEAINERRVSELNNYQTIQAEVKYGHENSRIDILLSNSDGTLCYVEIKSVTLLADNGQGYFPDTISARGLKHIRELIEMKKQGHRAVLFFLVQHQGITHLSPAAHIDHKYNEGIKQALAAGVEVLCYNTQLSSDAIILNKALPFNVI</sequence>
<evidence type="ECO:0000259" key="2">
    <source>
        <dbReference type="Pfam" id="PF03749"/>
    </source>
</evidence>